<dbReference type="Proteomes" id="UP001140562">
    <property type="component" value="Unassembled WGS sequence"/>
</dbReference>
<reference evidence="1" key="1">
    <citation type="submission" date="2022-10" db="EMBL/GenBank/DDBJ databases">
        <title>Tapping the CABI collections for fungal endophytes: first genome assemblies for Collariella, Neodidymelliopsis, Ascochyta clinopodiicola, Didymella pomorum, Didymosphaeria variabile, Neocosmospora piperis and Neocucurbitaria cava.</title>
        <authorList>
            <person name="Hill R."/>
        </authorList>
    </citation>
    <scope>NUCLEOTIDE SEQUENCE</scope>
    <source>
        <strain evidence="1">IMI 360193</strain>
    </source>
</reference>
<keyword evidence="2" id="KW-1185">Reference proteome</keyword>
<accession>A0A9W8X809</accession>
<sequence>MSRAGTRSPFFWPIVSKQFWTETIDIFYASATFKVGTSIDLYILASSQQQCVRRMRYLVVRLGFGIKHHNRIWSPGRCSSVIKNFESLKGLILLIGRPVEDNENYSGTMWTSNHHSNGKLRGTVIRGSRLEGSSWDEQRNWFPAFLRAFQQHPLQPELTRIYLFERNKNNEKKGPQYHPSDRRWKEDPDVFTKRRGKDEAIQETLCDELAASLRAVLLGQDVGLLFPDREAADELLLQEH</sequence>
<dbReference type="EMBL" id="JAPEUV010000002">
    <property type="protein sequence ID" value="KAJ4343579.1"/>
    <property type="molecule type" value="Genomic_DNA"/>
</dbReference>
<evidence type="ECO:0000313" key="2">
    <source>
        <dbReference type="Proteomes" id="UP001140562"/>
    </source>
</evidence>
<name>A0A9W8X809_9PLEO</name>
<comment type="caution">
    <text evidence="1">The sequence shown here is derived from an EMBL/GenBank/DDBJ whole genome shotgun (WGS) entry which is preliminary data.</text>
</comment>
<proteinExistence type="predicted"/>
<dbReference type="AlphaFoldDB" id="A0A9W8X809"/>
<gene>
    <name evidence="1" type="ORF">N0V87_000346</name>
</gene>
<evidence type="ECO:0000313" key="1">
    <source>
        <dbReference type="EMBL" id="KAJ4343579.1"/>
    </source>
</evidence>
<protein>
    <submittedName>
        <fullName evidence="1">Uncharacterized protein</fullName>
    </submittedName>
</protein>
<dbReference type="OrthoDB" id="5413827at2759"/>
<organism evidence="1 2">
    <name type="scientific">Didymella glomerata</name>
    <dbReference type="NCBI Taxonomy" id="749621"/>
    <lineage>
        <taxon>Eukaryota</taxon>
        <taxon>Fungi</taxon>
        <taxon>Dikarya</taxon>
        <taxon>Ascomycota</taxon>
        <taxon>Pezizomycotina</taxon>
        <taxon>Dothideomycetes</taxon>
        <taxon>Pleosporomycetidae</taxon>
        <taxon>Pleosporales</taxon>
        <taxon>Pleosporineae</taxon>
        <taxon>Didymellaceae</taxon>
        <taxon>Didymella</taxon>
    </lineage>
</organism>